<organism evidence="1 2">
    <name type="scientific">Paramecium primaurelia</name>
    <dbReference type="NCBI Taxonomy" id="5886"/>
    <lineage>
        <taxon>Eukaryota</taxon>
        <taxon>Sar</taxon>
        <taxon>Alveolata</taxon>
        <taxon>Ciliophora</taxon>
        <taxon>Intramacronucleata</taxon>
        <taxon>Oligohymenophorea</taxon>
        <taxon>Peniculida</taxon>
        <taxon>Parameciidae</taxon>
        <taxon>Paramecium</taxon>
    </lineage>
</organism>
<reference evidence="1" key="1">
    <citation type="submission" date="2021-01" db="EMBL/GenBank/DDBJ databases">
        <authorList>
            <consortium name="Genoscope - CEA"/>
            <person name="William W."/>
        </authorList>
    </citation>
    <scope>NUCLEOTIDE SEQUENCE</scope>
</reference>
<proteinExistence type="predicted"/>
<protein>
    <submittedName>
        <fullName evidence="1">Uncharacterized protein</fullName>
    </submittedName>
</protein>
<evidence type="ECO:0000313" key="1">
    <source>
        <dbReference type="EMBL" id="CAD8061301.1"/>
    </source>
</evidence>
<accession>A0A8S1L317</accession>
<dbReference type="EMBL" id="CAJJDM010000030">
    <property type="protein sequence ID" value="CAD8061301.1"/>
    <property type="molecule type" value="Genomic_DNA"/>
</dbReference>
<dbReference type="OMA" id="CYDDSKC"/>
<sequence length="120" mass="14806">MEYYIDIQNELKQKYNQHYNLYQKQQLENKVLCYKNNNEDPLKYHQCIEDLNTRMNMNSTTLRNRFNQIEIDDKDCQGKCYDDSKCIQKCQEQSRKKAIQLQEQFYKLMLQENPEYKKLQ</sequence>
<keyword evidence="2" id="KW-1185">Reference proteome</keyword>
<comment type="caution">
    <text evidence="1">The sequence shown here is derived from an EMBL/GenBank/DDBJ whole genome shotgun (WGS) entry which is preliminary data.</text>
</comment>
<name>A0A8S1L317_PARPR</name>
<dbReference type="AlphaFoldDB" id="A0A8S1L317"/>
<evidence type="ECO:0000313" key="2">
    <source>
        <dbReference type="Proteomes" id="UP000688137"/>
    </source>
</evidence>
<dbReference type="Proteomes" id="UP000688137">
    <property type="component" value="Unassembled WGS sequence"/>
</dbReference>
<gene>
    <name evidence="1" type="ORF">PPRIM_AZ9-3.1.T0310240</name>
</gene>